<evidence type="ECO:0000313" key="3">
    <source>
        <dbReference type="Proteomes" id="UP000323506"/>
    </source>
</evidence>
<accession>A0A5D2B4Z0</accession>
<organism evidence="2 3">
    <name type="scientific">Gossypium darwinii</name>
    <name type="common">Darwin's cotton</name>
    <name type="synonym">Gossypium barbadense var. darwinii</name>
    <dbReference type="NCBI Taxonomy" id="34276"/>
    <lineage>
        <taxon>Eukaryota</taxon>
        <taxon>Viridiplantae</taxon>
        <taxon>Streptophyta</taxon>
        <taxon>Embryophyta</taxon>
        <taxon>Tracheophyta</taxon>
        <taxon>Spermatophyta</taxon>
        <taxon>Magnoliopsida</taxon>
        <taxon>eudicotyledons</taxon>
        <taxon>Gunneridae</taxon>
        <taxon>Pentapetalae</taxon>
        <taxon>rosids</taxon>
        <taxon>malvids</taxon>
        <taxon>Malvales</taxon>
        <taxon>Malvaceae</taxon>
        <taxon>Malvoideae</taxon>
        <taxon>Gossypium</taxon>
    </lineage>
</organism>
<reference evidence="2 3" key="1">
    <citation type="submission" date="2019-06" db="EMBL/GenBank/DDBJ databases">
        <title>WGS assembly of Gossypium darwinii.</title>
        <authorList>
            <person name="Chen Z.J."/>
            <person name="Sreedasyam A."/>
            <person name="Ando A."/>
            <person name="Song Q."/>
            <person name="De L."/>
            <person name="Hulse-Kemp A."/>
            <person name="Ding M."/>
            <person name="Ye W."/>
            <person name="Kirkbride R."/>
            <person name="Jenkins J."/>
            <person name="Plott C."/>
            <person name="Lovell J."/>
            <person name="Lin Y.-M."/>
            <person name="Vaughn R."/>
            <person name="Liu B."/>
            <person name="Li W."/>
            <person name="Simpson S."/>
            <person name="Scheffler B."/>
            <person name="Saski C."/>
            <person name="Grover C."/>
            <person name="Hu G."/>
            <person name="Conover J."/>
            <person name="Carlson J."/>
            <person name="Shu S."/>
            <person name="Boston L."/>
            <person name="Williams M."/>
            <person name="Peterson D."/>
            <person name="Mcgee K."/>
            <person name="Jones D."/>
            <person name="Wendel J."/>
            <person name="Stelly D."/>
            <person name="Grimwood J."/>
            <person name="Schmutz J."/>
        </authorList>
    </citation>
    <scope>NUCLEOTIDE SEQUENCE [LARGE SCALE GENOMIC DNA]</scope>
    <source>
        <strain evidence="2">1808015.09</strain>
    </source>
</reference>
<dbReference type="Proteomes" id="UP000323506">
    <property type="component" value="Chromosome D10"/>
</dbReference>
<keyword evidence="1" id="KW-0732">Signal</keyword>
<feature type="chain" id="PRO_5023014437" evidence="1">
    <location>
        <begin position="22"/>
        <end position="40"/>
    </location>
</feature>
<dbReference type="EMBL" id="CM017710">
    <property type="protein sequence ID" value="TYG51939.1"/>
    <property type="molecule type" value="Genomic_DNA"/>
</dbReference>
<sequence length="40" mass="4749">MAWRKTVWLTWSDTWLCGSHCLAHDHVALIVSIFHCFTKF</sequence>
<proteinExistence type="predicted"/>
<evidence type="ECO:0000256" key="1">
    <source>
        <dbReference type="SAM" id="SignalP"/>
    </source>
</evidence>
<evidence type="ECO:0000313" key="2">
    <source>
        <dbReference type="EMBL" id="TYG51939.1"/>
    </source>
</evidence>
<keyword evidence="3" id="KW-1185">Reference proteome</keyword>
<dbReference type="AlphaFoldDB" id="A0A5D2B4Z0"/>
<name>A0A5D2B4Z0_GOSDA</name>
<feature type="signal peptide" evidence="1">
    <location>
        <begin position="1"/>
        <end position="21"/>
    </location>
</feature>
<gene>
    <name evidence="2" type="ORF">ES288_D10G301800v1</name>
</gene>
<protein>
    <submittedName>
        <fullName evidence="2">Uncharacterized protein</fullName>
    </submittedName>
</protein>